<name>A0AA37SQ68_9BACT</name>
<reference evidence="2" key="1">
    <citation type="journal article" date="2014" name="Int. J. Syst. Evol. Microbiol.">
        <title>Complete genome sequence of Corynebacterium casei LMG S-19264T (=DSM 44701T), isolated from a smear-ripened cheese.</title>
        <authorList>
            <consortium name="US DOE Joint Genome Institute (JGI-PGF)"/>
            <person name="Walter F."/>
            <person name="Albersmeier A."/>
            <person name="Kalinowski J."/>
            <person name="Ruckert C."/>
        </authorList>
    </citation>
    <scope>NUCLEOTIDE SEQUENCE</scope>
    <source>
        <strain evidence="2">NBRC 108769</strain>
    </source>
</reference>
<dbReference type="InterPro" id="IPR041682">
    <property type="entry name" value="AAA_14"/>
</dbReference>
<dbReference type="Gene3D" id="3.40.50.300">
    <property type="entry name" value="P-loop containing nucleotide triphosphate hydrolases"/>
    <property type="match status" value="1"/>
</dbReference>
<accession>A0AA37SQ68</accession>
<evidence type="ECO:0000313" key="2">
    <source>
        <dbReference type="EMBL" id="GLR17632.1"/>
    </source>
</evidence>
<protein>
    <submittedName>
        <fullName evidence="2">ATPase AAA</fullName>
    </submittedName>
</protein>
<dbReference type="InterPro" id="IPR027417">
    <property type="entry name" value="P-loop_NTPase"/>
</dbReference>
<reference evidence="2" key="2">
    <citation type="submission" date="2023-01" db="EMBL/GenBank/DDBJ databases">
        <title>Draft genome sequence of Portibacter lacus strain NBRC 108769.</title>
        <authorList>
            <person name="Sun Q."/>
            <person name="Mori K."/>
        </authorList>
    </citation>
    <scope>NUCLEOTIDE SEQUENCE</scope>
    <source>
        <strain evidence="2">NBRC 108769</strain>
    </source>
</reference>
<dbReference type="Pfam" id="PF13173">
    <property type="entry name" value="AAA_14"/>
    <property type="match status" value="1"/>
</dbReference>
<gene>
    <name evidence="2" type="ORF">GCM10007940_22470</name>
</gene>
<sequence length="417" mass="47906">MLFVLAALSKNLYICVMQQANMENVLTEHQNSLAFLNPRFRRLIIDDIDWNDRLTFILGPRGVGKTTLILQHIKEKFGTDPRALYISMDDLVVSQYKLIDIAKYHFNSGGTHLFIDEIHKYENWSIELKNIYDKLKPYSVVASGSSILEVQQGNADLSRRSITVNIPGLSFREYINIENNSNYQRCSLWDIMDYHVDIAHDIVKEIKPTMLLSDYVKYGYYPFYLEGKQNYHKKLGNVLNLILESDIPYLMNTDISKVAKVRKLIYILSTQVPYQPNISKLAGSLELNRATLTSYLHYLEKASILNLLWDAGKSYSALSKPGKIYLQNCNLSFLSQRNVNIGTLRETFFLNQINVDHQVNLSKKGDFLVEDKFTFEIGGMNKDFSQLEGVPNSYVVADDLLIGSGNKIPLWLFGFLY</sequence>
<organism evidence="2 3">
    <name type="scientific">Portibacter lacus</name>
    <dbReference type="NCBI Taxonomy" id="1099794"/>
    <lineage>
        <taxon>Bacteria</taxon>
        <taxon>Pseudomonadati</taxon>
        <taxon>Bacteroidota</taxon>
        <taxon>Saprospiria</taxon>
        <taxon>Saprospirales</taxon>
        <taxon>Haliscomenobacteraceae</taxon>
        <taxon>Portibacter</taxon>
    </lineage>
</organism>
<evidence type="ECO:0000313" key="3">
    <source>
        <dbReference type="Proteomes" id="UP001156666"/>
    </source>
</evidence>
<feature type="domain" description="AAA" evidence="1">
    <location>
        <begin position="52"/>
        <end position="174"/>
    </location>
</feature>
<dbReference type="PANTHER" id="PTHR42990:SF1">
    <property type="entry name" value="AAA+ ATPASE DOMAIN-CONTAINING PROTEIN"/>
    <property type="match status" value="1"/>
</dbReference>
<dbReference type="SUPFAM" id="SSF52540">
    <property type="entry name" value="P-loop containing nucleoside triphosphate hydrolases"/>
    <property type="match status" value="1"/>
</dbReference>
<evidence type="ECO:0000259" key="1">
    <source>
        <dbReference type="Pfam" id="PF13173"/>
    </source>
</evidence>
<dbReference type="PANTHER" id="PTHR42990">
    <property type="entry name" value="ATPASE"/>
    <property type="match status" value="1"/>
</dbReference>
<dbReference type="EMBL" id="BSOH01000014">
    <property type="protein sequence ID" value="GLR17632.1"/>
    <property type="molecule type" value="Genomic_DNA"/>
</dbReference>
<dbReference type="AlphaFoldDB" id="A0AA37SQ68"/>
<keyword evidence="3" id="KW-1185">Reference proteome</keyword>
<dbReference type="Proteomes" id="UP001156666">
    <property type="component" value="Unassembled WGS sequence"/>
</dbReference>
<comment type="caution">
    <text evidence="2">The sequence shown here is derived from an EMBL/GenBank/DDBJ whole genome shotgun (WGS) entry which is preliminary data.</text>
</comment>
<proteinExistence type="predicted"/>